<accession>A0A0F9QZN0</accession>
<reference evidence="1" key="1">
    <citation type="journal article" date="2015" name="Nature">
        <title>Complex archaea that bridge the gap between prokaryotes and eukaryotes.</title>
        <authorList>
            <person name="Spang A."/>
            <person name="Saw J.H."/>
            <person name="Jorgensen S.L."/>
            <person name="Zaremba-Niedzwiedzka K."/>
            <person name="Martijn J."/>
            <person name="Lind A.E."/>
            <person name="van Eijk R."/>
            <person name="Schleper C."/>
            <person name="Guy L."/>
            <person name="Ettema T.J."/>
        </authorList>
    </citation>
    <scope>NUCLEOTIDE SEQUENCE</scope>
</reference>
<dbReference type="AlphaFoldDB" id="A0A0F9QZN0"/>
<evidence type="ECO:0000313" key="1">
    <source>
        <dbReference type="EMBL" id="KKN42357.1"/>
    </source>
</evidence>
<sequence>MVESIAALLGMAGTGATATGATAAGTGAGLAAGTGLATAEGAALGGTAGVLSGLPPAAGQAALVTAPFSAAGLGQAANLGISGIGLGREGISAGQELGLLSRPGVAGQIPPPPSQELPLAVQASPLGNDPELIQLLIEAINNSRRGQA</sequence>
<organism evidence="1">
    <name type="scientific">marine sediment metagenome</name>
    <dbReference type="NCBI Taxonomy" id="412755"/>
    <lineage>
        <taxon>unclassified sequences</taxon>
        <taxon>metagenomes</taxon>
        <taxon>ecological metagenomes</taxon>
    </lineage>
</organism>
<proteinExistence type="predicted"/>
<gene>
    <name evidence="1" type="ORF">LCGC14_0714150</name>
</gene>
<comment type="caution">
    <text evidence="1">The sequence shown here is derived from an EMBL/GenBank/DDBJ whole genome shotgun (WGS) entry which is preliminary data.</text>
</comment>
<dbReference type="EMBL" id="LAZR01001587">
    <property type="protein sequence ID" value="KKN42357.1"/>
    <property type="molecule type" value="Genomic_DNA"/>
</dbReference>
<name>A0A0F9QZN0_9ZZZZ</name>
<protein>
    <submittedName>
        <fullName evidence="1">Uncharacterized protein</fullName>
    </submittedName>
</protein>